<dbReference type="RefSeq" id="WP_252853164.1">
    <property type="nucleotide sequence ID" value="NZ_JAMXLR010000051.1"/>
</dbReference>
<organism evidence="2 3">
    <name type="scientific">Aeoliella straminimaris</name>
    <dbReference type="NCBI Taxonomy" id="2954799"/>
    <lineage>
        <taxon>Bacteria</taxon>
        <taxon>Pseudomonadati</taxon>
        <taxon>Planctomycetota</taxon>
        <taxon>Planctomycetia</taxon>
        <taxon>Pirellulales</taxon>
        <taxon>Lacipirellulaceae</taxon>
        <taxon>Aeoliella</taxon>
    </lineage>
</organism>
<protein>
    <recommendedName>
        <fullName evidence="4">YXWGXW repeat-containing protein</fullName>
    </recommendedName>
</protein>
<comment type="caution">
    <text evidence="2">The sequence shown here is derived from an EMBL/GenBank/DDBJ whole genome shotgun (WGS) entry which is preliminary data.</text>
</comment>
<evidence type="ECO:0000256" key="1">
    <source>
        <dbReference type="SAM" id="SignalP"/>
    </source>
</evidence>
<gene>
    <name evidence="2" type="ORF">NG895_14165</name>
</gene>
<reference evidence="2" key="1">
    <citation type="submission" date="2022-06" db="EMBL/GenBank/DDBJ databases">
        <title>Aeoliella straminimaris, a novel planctomycete from sediments.</title>
        <authorList>
            <person name="Vitorino I.R."/>
            <person name="Lage O.M."/>
        </authorList>
    </citation>
    <scope>NUCLEOTIDE SEQUENCE</scope>
    <source>
        <strain evidence="2">ICT_H6.2</strain>
    </source>
</reference>
<feature type="signal peptide" evidence="1">
    <location>
        <begin position="1"/>
        <end position="24"/>
    </location>
</feature>
<keyword evidence="3" id="KW-1185">Reference proteome</keyword>
<dbReference type="EMBL" id="JAMXLR010000051">
    <property type="protein sequence ID" value="MCO6045051.1"/>
    <property type="molecule type" value="Genomic_DNA"/>
</dbReference>
<keyword evidence="1" id="KW-0732">Signal</keyword>
<sequence>MFRKILLAAAVVAATTLAMSPQDAEARWGYRRAWRAPARMSVGYGPRYAPRRAYVPRYYGNRLYYSAPTRGYYYRGSGVGLTVGPGARSYYGW</sequence>
<accession>A0A9X2FG34</accession>
<evidence type="ECO:0000313" key="3">
    <source>
        <dbReference type="Proteomes" id="UP001155241"/>
    </source>
</evidence>
<name>A0A9X2FG34_9BACT</name>
<evidence type="ECO:0000313" key="2">
    <source>
        <dbReference type="EMBL" id="MCO6045051.1"/>
    </source>
</evidence>
<proteinExistence type="predicted"/>
<evidence type="ECO:0008006" key="4">
    <source>
        <dbReference type="Google" id="ProtNLM"/>
    </source>
</evidence>
<feature type="chain" id="PRO_5040822729" description="YXWGXW repeat-containing protein" evidence="1">
    <location>
        <begin position="25"/>
        <end position="93"/>
    </location>
</feature>
<dbReference type="Proteomes" id="UP001155241">
    <property type="component" value="Unassembled WGS sequence"/>
</dbReference>
<dbReference type="AlphaFoldDB" id="A0A9X2FG34"/>